<proteinExistence type="inferred from homology"/>
<keyword evidence="4 11" id="KW-0812">Transmembrane</keyword>
<keyword evidence="6" id="KW-0915">Sodium</keyword>
<gene>
    <name evidence="13" type="ORF">DGYR_LOCUS996</name>
</gene>
<dbReference type="AlphaFoldDB" id="A0A7I8V694"/>
<keyword evidence="3 11" id="KW-0894">Sodium channel</keyword>
<evidence type="ECO:0000313" key="14">
    <source>
        <dbReference type="Proteomes" id="UP000549394"/>
    </source>
</evidence>
<dbReference type="PRINTS" id="PR01078">
    <property type="entry name" value="AMINACHANNEL"/>
</dbReference>
<keyword evidence="14" id="KW-1185">Reference proteome</keyword>
<comment type="caution">
    <text evidence="13">The sequence shown here is derived from an EMBL/GenBank/DDBJ whole genome shotgun (WGS) entry which is preliminary data.</text>
</comment>
<comment type="subcellular location">
    <subcellularLocation>
        <location evidence="1">Membrane</location>
        <topology evidence="1">Multi-pass membrane protein</topology>
    </subcellularLocation>
</comment>
<evidence type="ECO:0000256" key="5">
    <source>
        <dbReference type="ARBA" id="ARBA00022989"/>
    </source>
</evidence>
<dbReference type="PANTHER" id="PTHR11690">
    <property type="entry name" value="AMILORIDE-SENSITIVE SODIUM CHANNEL-RELATED"/>
    <property type="match status" value="1"/>
</dbReference>
<evidence type="ECO:0000256" key="7">
    <source>
        <dbReference type="ARBA" id="ARBA00023065"/>
    </source>
</evidence>
<keyword evidence="2 11" id="KW-0813">Transport</keyword>
<dbReference type="Gene3D" id="1.10.287.770">
    <property type="entry name" value="YojJ-like"/>
    <property type="match status" value="1"/>
</dbReference>
<dbReference type="EMBL" id="CAJFCJ010000002">
    <property type="protein sequence ID" value="CAD5111754.1"/>
    <property type="molecule type" value="Genomic_DNA"/>
</dbReference>
<evidence type="ECO:0000256" key="12">
    <source>
        <dbReference type="SAM" id="Phobius"/>
    </source>
</evidence>
<dbReference type="InterPro" id="IPR001873">
    <property type="entry name" value="ENaC"/>
</dbReference>
<evidence type="ECO:0000256" key="9">
    <source>
        <dbReference type="ARBA" id="ARBA00023201"/>
    </source>
</evidence>
<keyword evidence="5 12" id="KW-1133">Transmembrane helix</keyword>
<dbReference type="Gene3D" id="2.60.470.10">
    <property type="entry name" value="Acid-sensing ion channels like domains"/>
    <property type="match status" value="1"/>
</dbReference>
<feature type="transmembrane region" description="Helical" evidence="12">
    <location>
        <begin position="579"/>
        <end position="601"/>
    </location>
</feature>
<evidence type="ECO:0000256" key="11">
    <source>
        <dbReference type="RuleBase" id="RU000679"/>
    </source>
</evidence>
<keyword evidence="8 12" id="KW-0472">Membrane</keyword>
<feature type="transmembrane region" description="Helical" evidence="12">
    <location>
        <begin position="84"/>
        <end position="103"/>
    </location>
</feature>
<evidence type="ECO:0000256" key="2">
    <source>
        <dbReference type="ARBA" id="ARBA00022448"/>
    </source>
</evidence>
<evidence type="ECO:0000256" key="4">
    <source>
        <dbReference type="ARBA" id="ARBA00022692"/>
    </source>
</evidence>
<organism evidence="13 14">
    <name type="scientific">Dimorphilus gyrociliatus</name>
    <dbReference type="NCBI Taxonomy" id="2664684"/>
    <lineage>
        <taxon>Eukaryota</taxon>
        <taxon>Metazoa</taxon>
        <taxon>Spiralia</taxon>
        <taxon>Lophotrochozoa</taxon>
        <taxon>Annelida</taxon>
        <taxon>Polychaeta</taxon>
        <taxon>Polychaeta incertae sedis</taxon>
        <taxon>Dinophilidae</taxon>
        <taxon>Dimorphilus</taxon>
    </lineage>
</organism>
<evidence type="ECO:0000313" key="13">
    <source>
        <dbReference type="EMBL" id="CAD5111754.1"/>
    </source>
</evidence>
<evidence type="ECO:0000256" key="3">
    <source>
        <dbReference type="ARBA" id="ARBA00022461"/>
    </source>
</evidence>
<dbReference type="OrthoDB" id="6021021at2759"/>
<dbReference type="Proteomes" id="UP000549394">
    <property type="component" value="Unassembled WGS sequence"/>
</dbReference>
<reference evidence="13 14" key="1">
    <citation type="submission" date="2020-08" db="EMBL/GenBank/DDBJ databases">
        <authorList>
            <person name="Hejnol A."/>
        </authorList>
    </citation>
    <scope>NUCLEOTIDE SEQUENCE [LARGE SCALE GENOMIC DNA]</scope>
</reference>
<comment type="similarity">
    <text evidence="11">Belongs to the amiloride-sensitive sodium channel (TC 1.A.6) family.</text>
</comment>
<keyword evidence="9 11" id="KW-0739">Sodium transport</keyword>
<evidence type="ECO:0000256" key="8">
    <source>
        <dbReference type="ARBA" id="ARBA00023136"/>
    </source>
</evidence>
<sequence length="634" mass="72479">MELRRITQKIVLLSFYDDMLRKIVKTRQRSISIVQTNQNPWIMSQKEAEKKFRNQPKSVMDIVRSYANNSTSHGLPKVVRSKTYLASAFWITVCLATVSLFTWQSVGLLRKYKSYPKSVRLEVANQPVVFPAISICNLRPIDVYTFGDVVYHENETFRWSVGEDYDYTGRGESTVSTFERMMIDYGNKYSSYYTYSEIFAQNAKDSNFLWEADRNLFSRMTLAANLNSTAAQQGGIRKEEFIASCEYHGLKCNSSDFSWFLDPAFFNCYTLNISQSGGTILEGPENGLSVILFNPTMSIMNYSNYAASGLAMYNELTLGGEGIRLVIHSINTVPYPLTEGIDIPRGVSANIGIRVQQNERLGPPHGNCTKQDNLRGSSYSYTMASCKKACLQDIVIDRCSCADVSLPFVVKDSIKFCASFDEIPLDCRGKQTIHANYKKCKAYFSKWFERVECMRSTRSNVSQNLSAWQSCECLPPCTNSDYSSYYSLADWPIQETSKTLIDDILKKKNFLKHFPEEKRQKYFSQFLEDPIKISAYKEFIQEKNFLRLNVFISDTTVVKITETDDYNFIQLVSDLGGQLGLWIGVSVVTLMEIIELIYAIFRHIFFKKTKIVNSNVIQVVAKENITNGNNDQKF</sequence>
<dbReference type="Pfam" id="PF00858">
    <property type="entry name" value="ASC"/>
    <property type="match status" value="1"/>
</dbReference>
<accession>A0A7I8V694</accession>
<name>A0A7I8V694_9ANNE</name>
<keyword evidence="10 11" id="KW-0407">Ion channel</keyword>
<evidence type="ECO:0000256" key="6">
    <source>
        <dbReference type="ARBA" id="ARBA00023053"/>
    </source>
</evidence>
<dbReference type="GO" id="GO:0015280">
    <property type="term" value="F:ligand-gated sodium channel activity"/>
    <property type="evidence" value="ECO:0007669"/>
    <property type="project" value="TreeGrafter"/>
</dbReference>
<protein>
    <submittedName>
        <fullName evidence="13">DgyrCDS1033</fullName>
    </submittedName>
</protein>
<dbReference type="PANTHER" id="PTHR11690:SF248">
    <property type="entry name" value="PICKPOCKET 17, ISOFORM A"/>
    <property type="match status" value="1"/>
</dbReference>
<dbReference type="GO" id="GO:0005886">
    <property type="term" value="C:plasma membrane"/>
    <property type="evidence" value="ECO:0007669"/>
    <property type="project" value="TreeGrafter"/>
</dbReference>
<evidence type="ECO:0000256" key="10">
    <source>
        <dbReference type="ARBA" id="ARBA00023303"/>
    </source>
</evidence>
<keyword evidence="7 11" id="KW-0406">Ion transport</keyword>
<evidence type="ECO:0000256" key="1">
    <source>
        <dbReference type="ARBA" id="ARBA00004141"/>
    </source>
</evidence>